<dbReference type="Proteomes" id="UP001064489">
    <property type="component" value="Chromosome 1"/>
</dbReference>
<keyword evidence="2" id="KW-0808">Transferase</keyword>
<proteinExistence type="inferred from homology"/>
<comment type="caution">
    <text evidence="3">The sequence shown here is derived from an EMBL/GenBank/DDBJ whole genome shotgun (WGS) entry which is preliminary data.</text>
</comment>
<comment type="similarity">
    <text evidence="1">Belongs to the UDP-glycosyltransferase family.</text>
</comment>
<evidence type="ECO:0000313" key="4">
    <source>
        <dbReference type="Proteomes" id="UP001064489"/>
    </source>
</evidence>
<dbReference type="EMBL" id="JAJSOW010000003">
    <property type="protein sequence ID" value="KAI9194282.1"/>
    <property type="molecule type" value="Genomic_DNA"/>
</dbReference>
<dbReference type="GO" id="GO:0080044">
    <property type="term" value="F:quercetin 7-O-glucosyltransferase activity"/>
    <property type="evidence" value="ECO:0007669"/>
    <property type="project" value="TreeGrafter"/>
</dbReference>
<name>A0AAD5JCR0_ACENE</name>
<evidence type="ECO:0000313" key="3">
    <source>
        <dbReference type="EMBL" id="KAI9194282.1"/>
    </source>
</evidence>
<dbReference type="AlphaFoldDB" id="A0AAD5JCR0"/>
<reference evidence="3" key="1">
    <citation type="journal article" date="2022" name="Plant J.">
        <title>Strategies of tolerance reflected in two North American maple genomes.</title>
        <authorList>
            <person name="McEvoy S.L."/>
            <person name="Sezen U.U."/>
            <person name="Trouern-Trend A."/>
            <person name="McMahon S.M."/>
            <person name="Schaberg P.G."/>
            <person name="Yang J."/>
            <person name="Wegrzyn J.L."/>
            <person name="Swenson N.G."/>
        </authorList>
    </citation>
    <scope>NUCLEOTIDE SEQUENCE</scope>
    <source>
        <strain evidence="3">91603</strain>
    </source>
</reference>
<dbReference type="SUPFAM" id="SSF53756">
    <property type="entry name" value="UDP-Glycosyltransferase/glycogen phosphorylase"/>
    <property type="match status" value="1"/>
</dbReference>
<accession>A0AAD5JCR0</accession>
<gene>
    <name evidence="3" type="ORF">LWI28_004727</name>
</gene>
<organism evidence="3 4">
    <name type="scientific">Acer negundo</name>
    <name type="common">Box elder</name>
    <dbReference type="NCBI Taxonomy" id="4023"/>
    <lineage>
        <taxon>Eukaryota</taxon>
        <taxon>Viridiplantae</taxon>
        <taxon>Streptophyta</taxon>
        <taxon>Embryophyta</taxon>
        <taxon>Tracheophyta</taxon>
        <taxon>Spermatophyta</taxon>
        <taxon>Magnoliopsida</taxon>
        <taxon>eudicotyledons</taxon>
        <taxon>Gunneridae</taxon>
        <taxon>Pentapetalae</taxon>
        <taxon>rosids</taxon>
        <taxon>malvids</taxon>
        <taxon>Sapindales</taxon>
        <taxon>Sapindaceae</taxon>
        <taxon>Hippocastanoideae</taxon>
        <taxon>Acereae</taxon>
        <taxon>Acer</taxon>
    </lineage>
</organism>
<dbReference type="PANTHER" id="PTHR11926:SF1489">
    <property type="entry name" value="HEXOSYLTRANSFERASE-RELATED"/>
    <property type="match status" value="1"/>
</dbReference>
<evidence type="ECO:0000256" key="1">
    <source>
        <dbReference type="ARBA" id="ARBA00009995"/>
    </source>
</evidence>
<keyword evidence="2" id="KW-0328">Glycosyltransferase</keyword>
<keyword evidence="4" id="KW-1185">Reference proteome</keyword>
<protein>
    <submittedName>
        <fullName evidence="3">Uncharacterized protein</fullName>
    </submittedName>
</protein>
<dbReference type="PANTHER" id="PTHR11926">
    <property type="entry name" value="GLUCOSYL/GLUCURONOSYL TRANSFERASES"/>
    <property type="match status" value="1"/>
</dbReference>
<sequence length="291" mass="32706">MEEEGGRRRRLVLVPYPLQGHITPMLQLGTILHSRGFSITIALSKFDFPDTSNHPDFVFQPLSNDSLSKFNDPDDIVALISNLNLSYRVSLQKLLIEMIEKQQLEQQDHQELPCIIYDPLVYSAEAVAHHLKLPSIVLPPSSVAFLLAFYACPKIEKEGYTPFQESKSLELVPEFLNLLENLPLLRSTRCQVSFLSSLSTFLSPLMRITLLSSTSTYTSSFFIPGRSAFNTCASAVSFRSTCALTKLRGNGRKTKVLKRVPNVEREGIKKAAVVVVGFVSEEAWNHHRHCL</sequence>
<reference evidence="3" key="2">
    <citation type="submission" date="2023-02" db="EMBL/GenBank/DDBJ databases">
        <authorList>
            <person name="Swenson N.G."/>
            <person name="Wegrzyn J.L."/>
            <person name="Mcevoy S.L."/>
        </authorList>
    </citation>
    <scope>NUCLEOTIDE SEQUENCE</scope>
    <source>
        <strain evidence="3">91603</strain>
        <tissue evidence="3">Leaf</tissue>
    </source>
</reference>
<dbReference type="GO" id="GO:0080043">
    <property type="term" value="F:quercetin 3-O-glucosyltransferase activity"/>
    <property type="evidence" value="ECO:0007669"/>
    <property type="project" value="TreeGrafter"/>
</dbReference>
<evidence type="ECO:0000256" key="2">
    <source>
        <dbReference type="ARBA" id="ARBA00022676"/>
    </source>
</evidence>
<dbReference type="Gene3D" id="3.40.50.2000">
    <property type="entry name" value="Glycogen Phosphorylase B"/>
    <property type="match status" value="1"/>
</dbReference>